<dbReference type="GO" id="GO:0006313">
    <property type="term" value="P:DNA transposition"/>
    <property type="evidence" value="ECO:0007669"/>
    <property type="project" value="InterPro"/>
</dbReference>
<protein>
    <recommendedName>
        <fullName evidence="1">Transposase IS200-like domain-containing protein</fullName>
    </recommendedName>
</protein>
<dbReference type="Gene3D" id="3.30.70.1290">
    <property type="entry name" value="Transposase IS200-like"/>
    <property type="match status" value="1"/>
</dbReference>
<dbReference type="PANTHER" id="PTHR36966">
    <property type="entry name" value="REP-ASSOCIATED TYROSINE TRANSPOSASE"/>
    <property type="match status" value="1"/>
</dbReference>
<keyword evidence="3" id="KW-1185">Reference proteome</keyword>
<dbReference type="GO" id="GO:0004803">
    <property type="term" value="F:transposase activity"/>
    <property type="evidence" value="ECO:0007669"/>
    <property type="project" value="InterPro"/>
</dbReference>
<dbReference type="InterPro" id="IPR052715">
    <property type="entry name" value="RAYT_transposase"/>
</dbReference>
<evidence type="ECO:0000259" key="1">
    <source>
        <dbReference type="SMART" id="SM01321"/>
    </source>
</evidence>
<dbReference type="Proteomes" id="UP000003303">
    <property type="component" value="Unassembled WGS sequence"/>
</dbReference>
<dbReference type="InterPro" id="IPR002686">
    <property type="entry name" value="Transposase_17"/>
</dbReference>
<gene>
    <name evidence="2" type="ORF">PORUE0001_1284</name>
</gene>
<evidence type="ECO:0000313" key="3">
    <source>
        <dbReference type="Proteomes" id="UP000003303"/>
    </source>
</evidence>
<dbReference type="OrthoDB" id="9794403at2"/>
<dbReference type="PANTHER" id="PTHR36966:SF1">
    <property type="entry name" value="REP-ASSOCIATED TYROSINE TRANSPOSASE"/>
    <property type="match status" value="1"/>
</dbReference>
<organism evidence="2 3">
    <name type="scientific">Porphyromonas uenonis 60-3</name>
    <dbReference type="NCBI Taxonomy" id="596327"/>
    <lineage>
        <taxon>Bacteria</taxon>
        <taxon>Pseudomonadati</taxon>
        <taxon>Bacteroidota</taxon>
        <taxon>Bacteroidia</taxon>
        <taxon>Bacteroidales</taxon>
        <taxon>Porphyromonadaceae</taxon>
        <taxon>Porphyromonas</taxon>
    </lineage>
</organism>
<dbReference type="GO" id="GO:0043565">
    <property type="term" value="F:sequence-specific DNA binding"/>
    <property type="evidence" value="ECO:0007669"/>
    <property type="project" value="TreeGrafter"/>
</dbReference>
<reference evidence="2 3" key="1">
    <citation type="submission" date="2009-04" db="EMBL/GenBank/DDBJ databases">
        <authorList>
            <person name="Sebastian Y."/>
            <person name="Madupu R."/>
            <person name="Durkin A.S."/>
            <person name="Torralba M."/>
            <person name="Methe B."/>
            <person name="Sutton G.G."/>
            <person name="Strausberg R.L."/>
            <person name="Nelson K.E."/>
        </authorList>
    </citation>
    <scope>NUCLEOTIDE SEQUENCE [LARGE SCALE GENOMIC DNA]</scope>
    <source>
        <strain evidence="2 3">60-3</strain>
    </source>
</reference>
<proteinExistence type="predicted"/>
<dbReference type="InterPro" id="IPR036515">
    <property type="entry name" value="Transposase_17_sf"/>
</dbReference>
<dbReference type="RefSeq" id="WP_007365601.1">
    <property type="nucleotide sequence ID" value="NZ_ACLR01000176.1"/>
</dbReference>
<feature type="domain" description="Transposase IS200-like" evidence="1">
    <location>
        <begin position="19"/>
        <end position="151"/>
    </location>
</feature>
<comment type="caution">
    <text evidence="2">The sequence shown here is derived from an EMBL/GenBank/DDBJ whole genome shotgun (WGS) entry which is preliminary data.</text>
</comment>
<dbReference type="AlphaFoldDB" id="C2MCG9"/>
<evidence type="ECO:0000313" key="2">
    <source>
        <dbReference type="EMBL" id="EEK16593.1"/>
    </source>
</evidence>
<dbReference type="eggNOG" id="COG1943">
    <property type="taxonomic scope" value="Bacteria"/>
</dbReference>
<sequence>MYPPCYNDRKSPRASFHDYKAGVYFITICTKDKQHYFGKIQDGIMHLSPIGEFCQEQWEKVSDHNPYATVPLFVVMPNHVHAIVSINQETERAIQKTDRETLAIVVGGIKREVTMFARQHKMVFDWQSRFYDRIIRNRKEGNSIANYIENNVARWDSDDYYSREP</sequence>
<dbReference type="SMART" id="SM01321">
    <property type="entry name" value="Y1_Tnp"/>
    <property type="match status" value="1"/>
</dbReference>
<dbReference type="EMBL" id="ACLR01000176">
    <property type="protein sequence ID" value="EEK16593.1"/>
    <property type="molecule type" value="Genomic_DNA"/>
</dbReference>
<dbReference type="SUPFAM" id="SSF143422">
    <property type="entry name" value="Transposase IS200-like"/>
    <property type="match status" value="1"/>
</dbReference>
<name>C2MCG9_9PORP</name>
<accession>C2MCG9</accession>